<comment type="subunit">
    <text evidence="5">Homotrimer.</text>
</comment>
<dbReference type="AlphaFoldDB" id="A0A974WKL6"/>
<feature type="binding site" evidence="5">
    <location>
        <begin position="134"/>
        <end position="137"/>
    </location>
    <ligand>
        <name>4-CDP-2-C-methyl-D-erythritol 2-phosphate</name>
        <dbReference type="ChEBI" id="CHEBI:57919"/>
    </ligand>
</feature>
<feature type="binding site" evidence="5">
    <location>
        <position position="12"/>
    </location>
    <ligand>
        <name>a divalent metal cation</name>
        <dbReference type="ChEBI" id="CHEBI:60240"/>
    </ligand>
</feature>
<dbReference type="EC" id="4.6.1.12" evidence="5 6"/>
<feature type="domain" description="2-C-methyl-D-erythritol 2,4-cyclodiphosphate synthase" evidence="7">
    <location>
        <begin position="3"/>
        <end position="156"/>
    </location>
</feature>
<feature type="binding site" evidence="5">
    <location>
        <begin position="36"/>
        <end position="37"/>
    </location>
    <ligand>
        <name>4-CDP-2-C-methyl-D-erythritol 2-phosphate</name>
        <dbReference type="ChEBI" id="CHEBI:57919"/>
    </ligand>
</feature>
<gene>
    <name evidence="5" type="primary">ispF</name>
    <name evidence="8" type="ORF">JR347_02070</name>
</gene>
<keyword evidence="4 5" id="KW-0456">Lyase</keyword>
<feature type="binding site" evidence="5">
    <location>
        <position position="44"/>
    </location>
    <ligand>
        <name>a divalent metal cation</name>
        <dbReference type="ChEBI" id="CHEBI:60240"/>
    </ligand>
</feature>
<keyword evidence="9" id="KW-1185">Reference proteome</keyword>
<evidence type="ECO:0000256" key="5">
    <source>
        <dbReference type="HAMAP-Rule" id="MF_00107"/>
    </source>
</evidence>
<feature type="binding site" evidence="5">
    <location>
        <position position="144"/>
    </location>
    <ligand>
        <name>4-CDP-2-C-methyl-D-erythritol 2-phosphate</name>
        <dbReference type="ChEBI" id="CHEBI:57919"/>
    </ligand>
</feature>
<feature type="binding site" evidence="5">
    <location>
        <position position="141"/>
    </location>
    <ligand>
        <name>4-CDP-2-C-methyl-D-erythritol 2-phosphate</name>
        <dbReference type="ChEBI" id="CHEBI:57919"/>
    </ligand>
</feature>
<dbReference type="PANTHER" id="PTHR43181">
    <property type="entry name" value="2-C-METHYL-D-ERYTHRITOL 2,4-CYCLODIPHOSPHATE SYNTHASE, CHLOROPLASTIC"/>
    <property type="match status" value="1"/>
</dbReference>
<proteinExistence type="inferred from homology"/>
<evidence type="ECO:0000256" key="6">
    <source>
        <dbReference type="RuleBase" id="RU004395"/>
    </source>
</evidence>
<comment type="pathway">
    <text evidence="5">Isoprenoid biosynthesis; isopentenyl diphosphate biosynthesis via DXP pathway; isopentenyl diphosphate from 1-deoxy-D-xylulose 5-phosphate: step 4/6.</text>
</comment>
<keyword evidence="3 5" id="KW-0414">Isoprene biosynthesis</keyword>
<dbReference type="GO" id="GO:0008685">
    <property type="term" value="F:2-C-methyl-D-erythritol 2,4-cyclodiphosphate synthase activity"/>
    <property type="evidence" value="ECO:0007669"/>
    <property type="project" value="UniProtKB-UniRule"/>
</dbReference>
<keyword evidence="2 5" id="KW-0479">Metal-binding</keyword>
<evidence type="ECO:0000256" key="3">
    <source>
        <dbReference type="ARBA" id="ARBA00023229"/>
    </source>
</evidence>
<comment type="caution">
    <text evidence="5">Lacks conserved residue(s) required for the propagation of feature annotation.</text>
</comment>
<feature type="binding site" evidence="5">
    <location>
        <begin position="63"/>
        <end position="67"/>
    </location>
    <ligand>
        <name>4-CDP-2-C-methyl-D-erythritol 2-phosphate</name>
        <dbReference type="ChEBI" id="CHEBI:57919"/>
    </ligand>
</feature>
<dbReference type="Pfam" id="PF02542">
    <property type="entry name" value="YgbB"/>
    <property type="match status" value="1"/>
</dbReference>
<dbReference type="Proteomes" id="UP000662783">
    <property type="component" value="Chromosome"/>
</dbReference>
<dbReference type="KEGG" id="fuv:JR347_02070"/>
<dbReference type="SUPFAM" id="SSF69765">
    <property type="entry name" value="IpsF-like"/>
    <property type="match status" value="1"/>
</dbReference>
<dbReference type="Gene3D" id="3.30.1330.50">
    <property type="entry name" value="2-C-methyl-D-erythritol 2,4-cyclodiphosphate synthase"/>
    <property type="match status" value="1"/>
</dbReference>
<evidence type="ECO:0000313" key="9">
    <source>
        <dbReference type="Proteomes" id="UP000662783"/>
    </source>
</evidence>
<dbReference type="EMBL" id="CP070608">
    <property type="protein sequence ID" value="QSE97895.1"/>
    <property type="molecule type" value="Genomic_DNA"/>
</dbReference>
<evidence type="ECO:0000256" key="2">
    <source>
        <dbReference type="ARBA" id="ARBA00022723"/>
    </source>
</evidence>
<dbReference type="HAMAP" id="MF_00107">
    <property type="entry name" value="IspF"/>
    <property type="match status" value="1"/>
</dbReference>
<evidence type="ECO:0000256" key="4">
    <source>
        <dbReference type="ARBA" id="ARBA00023239"/>
    </source>
</evidence>
<dbReference type="InterPro" id="IPR036571">
    <property type="entry name" value="MECDP_synthase_sf"/>
</dbReference>
<comment type="catalytic activity">
    <reaction evidence="5 6">
        <text>4-CDP-2-C-methyl-D-erythritol 2-phosphate = 2-C-methyl-D-erythritol 2,4-cyclic diphosphate + CMP</text>
        <dbReference type="Rhea" id="RHEA:23864"/>
        <dbReference type="ChEBI" id="CHEBI:57919"/>
        <dbReference type="ChEBI" id="CHEBI:58483"/>
        <dbReference type="ChEBI" id="CHEBI:60377"/>
        <dbReference type="EC" id="4.6.1.12"/>
    </reaction>
</comment>
<dbReference type="PANTHER" id="PTHR43181:SF1">
    <property type="entry name" value="2-C-METHYL-D-ERYTHRITOL 2,4-CYCLODIPHOSPHATE SYNTHASE, CHLOROPLASTIC"/>
    <property type="match status" value="1"/>
</dbReference>
<comment type="similarity">
    <text evidence="1 5 6">Belongs to the IspF family.</text>
</comment>
<evidence type="ECO:0000259" key="7">
    <source>
        <dbReference type="Pfam" id="PF02542"/>
    </source>
</evidence>
<dbReference type="GO" id="GO:0046872">
    <property type="term" value="F:metal ion binding"/>
    <property type="evidence" value="ECO:0007669"/>
    <property type="project" value="UniProtKB-KW"/>
</dbReference>
<dbReference type="CDD" id="cd00554">
    <property type="entry name" value="MECDP_synthase"/>
    <property type="match status" value="1"/>
</dbReference>
<feature type="site" description="Transition state stabilizer" evidence="5">
    <location>
        <position position="36"/>
    </location>
</feature>
<feature type="binding site" evidence="5">
    <location>
        <position position="10"/>
    </location>
    <ligand>
        <name>a divalent metal cation</name>
        <dbReference type="ChEBI" id="CHEBI:60240"/>
    </ligand>
</feature>
<comment type="cofactor">
    <cofactor evidence="5">
        <name>a divalent metal cation</name>
        <dbReference type="ChEBI" id="CHEBI:60240"/>
    </cofactor>
    <text evidence="5">Binds 1 divalent metal cation per subunit.</text>
</comment>
<dbReference type="RefSeq" id="WP_205722403.1">
    <property type="nucleotide sequence ID" value="NZ_CP070608.1"/>
</dbReference>
<reference evidence="8" key="1">
    <citation type="submission" date="2021-02" db="EMBL/GenBank/DDBJ databases">
        <title>Fulvivirga sp. S481 isolated from sea water.</title>
        <authorList>
            <person name="Bae S.S."/>
            <person name="Baek K."/>
        </authorList>
    </citation>
    <scope>NUCLEOTIDE SEQUENCE</scope>
    <source>
        <strain evidence="8">S481</strain>
    </source>
</reference>
<accession>A0A974WKL6</accession>
<feature type="site" description="Transition state stabilizer" evidence="5">
    <location>
        <position position="135"/>
    </location>
</feature>
<protein>
    <recommendedName>
        <fullName evidence="5 6">2-C-methyl-D-erythritol 2,4-cyclodiphosphate synthase</fullName>
        <shortName evidence="5">MECDP-synthase</shortName>
        <shortName evidence="5">MECPP-synthase</shortName>
        <shortName evidence="5">MECPS</shortName>
        <ecNumber evidence="5 6">4.6.1.12</ecNumber>
    </recommendedName>
</protein>
<dbReference type="FunFam" id="3.30.1330.50:FF:000001">
    <property type="entry name" value="2-C-methyl-D-erythritol 2,4-cyclodiphosphate synthase"/>
    <property type="match status" value="1"/>
</dbReference>
<dbReference type="NCBIfam" id="TIGR00151">
    <property type="entry name" value="ispF"/>
    <property type="match status" value="1"/>
</dbReference>
<dbReference type="GO" id="GO:0016114">
    <property type="term" value="P:terpenoid biosynthetic process"/>
    <property type="evidence" value="ECO:0007669"/>
    <property type="project" value="InterPro"/>
</dbReference>
<name>A0A974WKL6_9BACT</name>
<comment type="function">
    <text evidence="5">Involved in the biosynthesis of isopentenyl diphosphate (IPP) and dimethylallyl diphosphate (DMAPP), two major building blocks of isoprenoid compounds. Catalyzes the conversion of 4-diphosphocytidyl-2-C-methyl-D-erythritol 2-phosphate (CDP-ME2P) to 2-C-methyl-D-erythritol 2,4-cyclodiphosphate (ME-CPP) with a corresponding release of cytidine 5-monophosphate (CMP).</text>
</comment>
<dbReference type="GO" id="GO:0019288">
    <property type="term" value="P:isopentenyl diphosphate biosynthetic process, methylerythritol 4-phosphate pathway"/>
    <property type="evidence" value="ECO:0007669"/>
    <property type="project" value="UniProtKB-UniRule"/>
</dbReference>
<evidence type="ECO:0000256" key="1">
    <source>
        <dbReference type="ARBA" id="ARBA00008480"/>
    </source>
</evidence>
<organism evidence="8 9">
    <name type="scientific">Fulvivirga lutea</name>
    <dbReference type="NCBI Taxonomy" id="2810512"/>
    <lineage>
        <taxon>Bacteria</taxon>
        <taxon>Pseudomonadati</taxon>
        <taxon>Bacteroidota</taxon>
        <taxon>Cytophagia</taxon>
        <taxon>Cytophagales</taxon>
        <taxon>Fulvivirgaceae</taxon>
        <taxon>Fulvivirga</taxon>
    </lineage>
</organism>
<evidence type="ECO:0000313" key="8">
    <source>
        <dbReference type="EMBL" id="QSE97895.1"/>
    </source>
</evidence>
<feature type="binding site" evidence="5">
    <location>
        <begin position="58"/>
        <end position="60"/>
    </location>
    <ligand>
        <name>4-CDP-2-C-methyl-D-erythritol 2-phosphate</name>
        <dbReference type="ChEBI" id="CHEBI:57919"/>
    </ligand>
</feature>
<feature type="binding site" evidence="5">
    <location>
        <begin position="10"/>
        <end position="12"/>
    </location>
    <ligand>
        <name>4-CDP-2-C-methyl-D-erythritol 2-phosphate</name>
        <dbReference type="ChEBI" id="CHEBI:57919"/>
    </ligand>
</feature>
<dbReference type="InterPro" id="IPR003526">
    <property type="entry name" value="MECDP_synthase"/>
</dbReference>
<sequence length="158" mass="17341">MKIRTGLGYDVHQLVDGKDFWLGGIKIEHTKGAVGHSDADVLIHVICDALLGAANMRDIGYHFADTDPAFKGIDSKILLRDVMKLIRTKGWEIGNIDSTICLQRPKINPYIPEMKKCLAEVMGIDEEDVSIKATTTEKLGFVGKEEGVAAFATVLITK</sequence>